<keyword evidence="5 9" id="KW-0812">Transmembrane</keyword>
<evidence type="ECO:0000259" key="10">
    <source>
        <dbReference type="Pfam" id="PF04290"/>
    </source>
</evidence>
<dbReference type="PANTHER" id="PTHR35011:SF2">
    <property type="entry name" value="2,3-DIKETO-L-GULONATE TRAP TRANSPORTER SMALL PERMEASE PROTEIN YIAM"/>
    <property type="match status" value="1"/>
</dbReference>
<evidence type="ECO:0000256" key="1">
    <source>
        <dbReference type="ARBA" id="ARBA00004429"/>
    </source>
</evidence>
<comment type="similarity">
    <text evidence="8">Belongs to the TRAP transporter small permease family.</text>
</comment>
<evidence type="ECO:0000256" key="2">
    <source>
        <dbReference type="ARBA" id="ARBA00022448"/>
    </source>
</evidence>
<reference evidence="11 12" key="1">
    <citation type="submission" date="2022-11" db="EMBL/GenBank/DDBJ databases">
        <title>Anaerobic phenanthrene biodegradation by a DNRA strain PheN6.</title>
        <authorList>
            <person name="Zhang Z."/>
        </authorList>
    </citation>
    <scope>NUCLEOTIDE SEQUENCE [LARGE SCALE GENOMIC DNA]</scope>
    <source>
        <strain evidence="11 12">PheN6</strain>
    </source>
</reference>
<keyword evidence="12" id="KW-1185">Reference proteome</keyword>
<evidence type="ECO:0000256" key="3">
    <source>
        <dbReference type="ARBA" id="ARBA00022475"/>
    </source>
</evidence>
<dbReference type="InterPro" id="IPR007387">
    <property type="entry name" value="TRAP_DctQ"/>
</dbReference>
<feature type="transmembrane region" description="Helical" evidence="9">
    <location>
        <begin position="86"/>
        <end position="108"/>
    </location>
</feature>
<evidence type="ECO:0000256" key="4">
    <source>
        <dbReference type="ARBA" id="ARBA00022519"/>
    </source>
</evidence>
<evidence type="ECO:0000256" key="9">
    <source>
        <dbReference type="SAM" id="Phobius"/>
    </source>
</evidence>
<dbReference type="RefSeq" id="WP_272463781.1">
    <property type="nucleotide sequence ID" value="NZ_JAPFQL010000119.1"/>
</dbReference>
<gene>
    <name evidence="11" type="ORF">OO014_18385</name>
</gene>
<keyword evidence="6 9" id="KW-1133">Transmembrane helix</keyword>
<keyword evidence="7 9" id="KW-0472">Membrane</keyword>
<keyword evidence="2" id="KW-0813">Transport</keyword>
<comment type="subcellular location">
    <subcellularLocation>
        <location evidence="1">Cell inner membrane</location>
        <topology evidence="1">Multi-pass membrane protein</topology>
    </subcellularLocation>
</comment>
<proteinExistence type="inferred from homology"/>
<evidence type="ECO:0000313" key="12">
    <source>
        <dbReference type="Proteomes" id="UP001150259"/>
    </source>
</evidence>
<dbReference type="Proteomes" id="UP001150259">
    <property type="component" value="Unassembled WGS sequence"/>
</dbReference>
<name>A0ABT5GLW5_9MICO</name>
<feature type="transmembrane region" description="Helical" evidence="9">
    <location>
        <begin position="12"/>
        <end position="32"/>
    </location>
</feature>
<feature type="transmembrane region" description="Helical" evidence="9">
    <location>
        <begin position="128"/>
        <end position="146"/>
    </location>
</feature>
<evidence type="ECO:0000256" key="8">
    <source>
        <dbReference type="ARBA" id="ARBA00038436"/>
    </source>
</evidence>
<evidence type="ECO:0000256" key="7">
    <source>
        <dbReference type="ARBA" id="ARBA00023136"/>
    </source>
</evidence>
<sequence length="168" mass="18833">MRLIKRWLDKVLATASVALFTLLVVIVVWQVFTRQVTKDPATWTEEAARLTFVWLGLFATALVFSERGHIAVDFVVRRLPETVQRAISILVQLTIIAFAALILIWGGYRAAGRAWTQELSALPFTAGQMYLVLPLTGLIITFYAVYHVTAIIRRTEEAFAIDDAAEPV</sequence>
<accession>A0ABT5GLW5</accession>
<dbReference type="Pfam" id="PF04290">
    <property type="entry name" value="DctQ"/>
    <property type="match status" value="1"/>
</dbReference>
<keyword evidence="4" id="KW-0997">Cell inner membrane</keyword>
<organism evidence="11 12">
    <name type="scientific">Intrasporangium calvum</name>
    <dbReference type="NCBI Taxonomy" id="53358"/>
    <lineage>
        <taxon>Bacteria</taxon>
        <taxon>Bacillati</taxon>
        <taxon>Actinomycetota</taxon>
        <taxon>Actinomycetes</taxon>
        <taxon>Micrococcales</taxon>
        <taxon>Intrasporangiaceae</taxon>
        <taxon>Intrasporangium</taxon>
    </lineage>
</organism>
<feature type="domain" description="Tripartite ATP-independent periplasmic transporters DctQ component" evidence="10">
    <location>
        <begin position="23"/>
        <end position="152"/>
    </location>
</feature>
<dbReference type="InterPro" id="IPR055348">
    <property type="entry name" value="DctQ"/>
</dbReference>
<evidence type="ECO:0000313" key="11">
    <source>
        <dbReference type="EMBL" id="MDC5699222.1"/>
    </source>
</evidence>
<comment type="caution">
    <text evidence="11">The sequence shown here is derived from an EMBL/GenBank/DDBJ whole genome shotgun (WGS) entry which is preliminary data.</text>
</comment>
<protein>
    <submittedName>
        <fullName evidence="11">TRAP transporter small permease</fullName>
    </submittedName>
</protein>
<dbReference type="EMBL" id="JAPFQL010000119">
    <property type="protein sequence ID" value="MDC5699222.1"/>
    <property type="molecule type" value="Genomic_DNA"/>
</dbReference>
<evidence type="ECO:0000256" key="6">
    <source>
        <dbReference type="ARBA" id="ARBA00022989"/>
    </source>
</evidence>
<feature type="transmembrane region" description="Helical" evidence="9">
    <location>
        <begin position="47"/>
        <end position="65"/>
    </location>
</feature>
<keyword evidence="3" id="KW-1003">Cell membrane</keyword>
<dbReference type="PANTHER" id="PTHR35011">
    <property type="entry name" value="2,3-DIKETO-L-GULONATE TRAP TRANSPORTER SMALL PERMEASE PROTEIN YIAM"/>
    <property type="match status" value="1"/>
</dbReference>
<evidence type="ECO:0000256" key="5">
    <source>
        <dbReference type="ARBA" id="ARBA00022692"/>
    </source>
</evidence>